<dbReference type="GO" id="GO:0004672">
    <property type="term" value="F:protein kinase activity"/>
    <property type="evidence" value="ECO:0007669"/>
    <property type="project" value="InterPro"/>
</dbReference>
<protein>
    <recommendedName>
        <fullName evidence="2">Circumsporozoite protein</fullName>
    </recommendedName>
</protein>
<evidence type="ECO:0000313" key="9">
    <source>
        <dbReference type="EMBL" id="CEM13406.1"/>
    </source>
</evidence>
<organism evidence="9">
    <name type="scientific">Chromera velia CCMP2878</name>
    <dbReference type="NCBI Taxonomy" id="1169474"/>
    <lineage>
        <taxon>Eukaryota</taxon>
        <taxon>Sar</taxon>
        <taxon>Alveolata</taxon>
        <taxon>Colpodellida</taxon>
        <taxon>Chromeraceae</taxon>
        <taxon>Chromera</taxon>
    </lineage>
</organism>
<evidence type="ECO:0000256" key="3">
    <source>
        <dbReference type="ARBA" id="ARBA00022522"/>
    </source>
</evidence>
<evidence type="ECO:0000256" key="5">
    <source>
        <dbReference type="ARBA" id="ARBA00033726"/>
    </source>
</evidence>
<name>A0A0G4FJ26_9ALVE</name>
<dbReference type="AlphaFoldDB" id="A0A0G4FJ26"/>
<evidence type="ECO:0000256" key="6">
    <source>
        <dbReference type="ARBA" id="ARBA00045806"/>
    </source>
</evidence>
<keyword evidence="3" id="KW-0748">Sporozoite</keyword>
<dbReference type="GO" id="GO:0005524">
    <property type="term" value="F:ATP binding"/>
    <property type="evidence" value="ECO:0007669"/>
    <property type="project" value="InterPro"/>
</dbReference>
<evidence type="ECO:0000256" key="1">
    <source>
        <dbReference type="ARBA" id="ARBA00006241"/>
    </source>
</evidence>
<feature type="region of interest" description="Disordered" evidence="7">
    <location>
        <begin position="252"/>
        <end position="303"/>
    </location>
</feature>
<dbReference type="SMART" id="SM00220">
    <property type="entry name" value="S_TKc"/>
    <property type="match status" value="1"/>
</dbReference>
<evidence type="ECO:0000256" key="7">
    <source>
        <dbReference type="SAM" id="MobiDB-lite"/>
    </source>
</evidence>
<sequence length="617" mass="65224">MPFISSHGQASAELLLQKSSSALSVSSGFGFPAEHSSSEGVAPSVHPSAKHSSSEGVAPSVLPSAEPSSSESVAPSVHPSAEPSSSEGVAPSVLPSAEHSSSEGVTPSVLPSAEHSSFEGVAPSVYPSAEHSSSEGVAPSVHLLAEHSSSEGVAPSVLPSAEHSSSEGVALSVLPSAEHSSFEGVAPSVHPSAEYSSSEGVAPSVLPSAEQSLTSSEDVAPSVLPSAENSRFLLAESDGFGFRFRREDSYSQSADTFSNHPPGRILAPPPGFSEDSQTSSVVASPPGAGFDLNSPPTQSLAPWTPSELESLVDGGDLNILFASMGLGLRGRIGSGGGGCVVRVEVIDSREVSPLSKRSMSPSPENGTLLTVKLSGLFELWAKERRALEEGSHLLERDCVVFLCGGCYDLGGRPIFLLVCEFCEGGDLSQFITESFPPSPGVMRETELAKEVAFLVHRAQLLHVVHKDLKTGNLFVRGSGELCWGDVLELERLPEDPSASVTLSGSMFTPGACVPWLADLLGSDRPSIQVAADRLLTADRWSLGMTLVSMLILFRRLWHFSVQGWGWTFDHEAVKDFADVCRQWRELAACRRASWRLRTEAHSLTKHPLLPVIRALLR</sequence>
<comment type="similarity">
    <text evidence="1">Belongs to the plasmodium circumsporozoite protein family.</text>
</comment>
<dbReference type="InterPro" id="IPR011009">
    <property type="entry name" value="Kinase-like_dom_sf"/>
</dbReference>
<dbReference type="Gene3D" id="1.10.510.10">
    <property type="entry name" value="Transferase(Phosphotransferase) domain 1"/>
    <property type="match status" value="1"/>
</dbReference>
<dbReference type="SUPFAM" id="SSF56112">
    <property type="entry name" value="Protein kinase-like (PK-like)"/>
    <property type="match status" value="1"/>
</dbReference>
<evidence type="ECO:0000256" key="4">
    <source>
        <dbReference type="ARBA" id="ARBA00022737"/>
    </source>
</evidence>
<dbReference type="PANTHER" id="PTHR44826:SF3">
    <property type="entry name" value="SPORE COAT PROTEIN SP85"/>
    <property type="match status" value="1"/>
</dbReference>
<dbReference type="InterPro" id="IPR008271">
    <property type="entry name" value="Ser/Thr_kinase_AS"/>
</dbReference>
<feature type="domain" description="Protein kinase" evidence="8">
    <location>
        <begin position="326"/>
        <end position="617"/>
    </location>
</feature>
<feature type="region of interest" description="Disordered" evidence="7">
    <location>
        <begin position="182"/>
        <end position="221"/>
    </location>
</feature>
<proteinExistence type="inferred from homology"/>
<accession>A0A0G4FJ26</accession>
<dbReference type="PROSITE" id="PS00108">
    <property type="entry name" value="PROTEIN_KINASE_ST"/>
    <property type="match status" value="1"/>
</dbReference>
<gene>
    <name evidence="9" type="ORF">Cvel_17203</name>
</gene>
<dbReference type="InterPro" id="IPR000719">
    <property type="entry name" value="Prot_kinase_dom"/>
</dbReference>
<comment type="function">
    <text evidence="5">In the vertebrate host, binds to highly sulfated heparan sulfate proteoglycans (HSPGs) on the surface of host hepatocytes and is required for sporozoite invasion of the host hepatocytes.</text>
</comment>
<dbReference type="PANTHER" id="PTHR44826">
    <property type="entry name" value="SPORE COAT PROTEIN SP85"/>
    <property type="match status" value="1"/>
</dbReference>
<feature type="region of interest" description="Disordered" evidence="7">
    <location>
        <begin position="25"/>
        <end position="116"/>
    </location>
</feature>
<dbReference type="EMBL" id="CDMZ01000397">
    <property type="protein sequence ID" value="CEM13406.1"/>
    <property type="molecule type" value="Genomic_DNA"/>
</dbReference>
<dbReference type="PROSITE" id="PS50011">
    <property type="entry name" value="PROTEIN_KINASE_DOM"/>
    <property type="match status" value="1"/>
</dbReference>
<evidence type="ECO:0000256" key="2">
    <source>
        <dbReference type="ARBA" id="ARBA00021911"/>
    </source>
</evidence>
<keyword evidence="4" id="KW-0677">Repeat</keyword>
<feature type="compositionally biased region" description="Low complexity" evidence="7">
    <location>
        <begin position="57"/>
        <end position="81"/>
    </location>
</feature>
<dbReference type="InterPro" id="IPR051860">
    <property type="entry name" value="Plasmodium_CSP_Invasion"/>
</dbReference>
<reference evidence="9" key="1">
    <citation type="submission" date="2014-11" db="EMBL/GenBank/DDBJ databases">
        <authorList>
            <person name="Otto D Thomas"/>
            <person name="Naeem Raeece"/>
        </authorList>
    </citation>
    <scope>NUCLEOTIDE SEQUENCE</scope>
</reference>
<dbReference type="VEuPathDB" id="CryptoDB:Cvel_17203"/>
<evidence type="ECO:0000259" key="8">
    <source>
        <dbReference type="PROSITE" id="PS50011"/>
    </source>
</evidence>
<comment type="function">
    <text evidence="6">Essential sporozoite protein. In the mosquito vector, required for sporozoite development in the oocyst, migration through the vector hemolymph and entry into the vector salivary glands. In the vertebrate host, required for sporozoite migration through the host dermis and infection of host hepatocytes. Binds to highly sulfated heparan sulfate proteoglycans (HSPGs) on the surface of host hepatocytes.</text>
</comment>